<evidence type="ECO:0000313" key="3">
    <source>
        <dbReference type="Proteomes" id="UP000540506"/>
    </source>
</evidence>
<proteinExistence type="predicted"/>
<feature type="region of interest" description="Disordered" evidence="1">
    <location>
        <begin position="121"/>
        <end position="144"/>
    </location>
</feature>
<evidence type="ECO:0000256" key="1">
    <source>
        <dbReference type="SAM" id="MobiDB-lite"/>
    </source>
</evidence>
<dbReference type="EMBL" id="JACHJV010000001">
    <property type="protein sequence ID" value="MBB4926566.1"/>
    <property type="molecule type" value="Genomic_DNA"/>
</dbReference>
<dbReference type="Proteomes" id="UP000540506">
    <property type="component" value="Unassembled WGS sequence"/>
</dbReference>
<reference evidence="2 3" key="1">
    <citation type="submission" date="2020-08" db="EMBL/GenBank/DDBJ databases">
        <title>Sequencing the genomes of 1000 actinobacteria strains.</title>
        <authorList>
            <person name="Klenk H.-P."/>
        </authorList>
    </citation>
    <scope>NUCLEOTIDE SEQUENCE [LARGE SCALE GENOMIC DNA]</scope>
    <source>
        <strain evidence="2 3">DSM 41654</strain>
    </source>
</reference>
<dbReference type="AlphaFoldDB" id="A0A7W7VXJ9"/>
<organism evidence="2 3">
    <name type="scientific">Kitasatospora kifunensis</name>
    <name type="common">Streptomyces kifunensis</name>
    <dbReference type="NCBI Taxonomy" id="58351"/>
    <lineage>
        <taxon>Bacteria</taxon>
        <taxon>Bacillati</taxon>
        <taxon>Actinomycetota</taxon>
        <taxon>Actinomycetes</taxon>
        <taxon>Kitasatosporales</taxon>
        <taxon>Streptomycetaceae</taxon>
        <taxon>Kitasatospora</taxon>
    </lineage>
</organism>
<keyword evidence="3" id="KW-1185">Reference proteome</keyword>
<feature type="region of interest" description="Disordered" evidence="1">
    <location>
        <begin position="178"/>
        <end position="209"/>
    </location>
</feature>
<name>A0A7W7VXJ9_KITKI</name>
<gene>
    <name evidence="2" type="ORF">FHR34_005559</name>
</gene>
<evidence type="ECO:0000313" key="2">
    <source>
        <dbReference type="EMBL" id="MBB4926566.1"/>
    </source>
</evidence>
<accession>A0A7W7VXJ9</accession>
<protein>
    <submittedName>
        <fullName evidence="2">Uncharacterized protein</fullName>
    </submittedName>
</protein>
<comment type="caution">
    <text evidence="2">The sequence shown here is derived from an EMBL/GenBank/DDBJ whole genome shotgun (WGS) entry which is preliminary data.</text>
</comment>
<dbReference type="RefSeq" id="WP_184939966.1">
    <property type="nucleotide sequence ID" value="NZ_JACHJV010000001.1"/>
</dbReference>
<sequence length="346" mass="36009">MITQEDPRGRVPEADRHWTELLGSYRRTRAVAAVHGGERAAVERSAALGHELALGAPVRVAAALFDPAAGLGAAGERDGWVGPLWEVLAVRQPWAVLAALPLPEPVRTLMAHTRVLLGEDLTGGRPTVPTVPRPLGAPDSADPGDSGAALAVPLVLLPWEQAGWEPGDRVTAYRADGAATPHFPLPDSREGLGPTRLPEPGPPLSGPEQPATAALRGLCGWLDARCLRGTAPQAAALLAPAALRAEATAGYLPFAAAYPALVRAGSGAGAYGRSGGAARGRLALWRALAAMADPAGYCTIAELLALVARLRCFTWCEPADEVWHLHLALEDPATGLAWAVSGCDYD</sequence>